<dbReference type="EMBL" id="JABXYM010000001">
    <property type="protein sequence ID" value="MCR6096905.1"/>
    <property type="molecule type" value="Genomic_DNA"/>
</dbReference>
<keyword evidence="3" id="KW-1185">Reference proteome</keyword>
<dbReference type="RefSeq" id="WP_257821393.1">
    <property type="nucleotide sequence ID" value="NZ_JABXYM010000001.1"/>
</dbReference>
<reference evidence="2" key="1">
    <citation type="submission" date="2020-06" db="EMBL/GenBank/DDBJ databases">
        <title>Insight into the genomes of haloalkaliphilic bacilli from Kenyan soda lakes.</title>
        <authorList>
            <person name="Mwirichia R."/>
            <person name="Villamizar G.C."/>
            <person name="Poehlein A."/>
            <person name="Mugweru J."/>
            <person name="Kipnyargis A."/>
            <person name="Kiplimo D."/>
            <person name="Orwa P."/>
            <person name="Daniel R."/>
        </authorList>
    </citation>
    <scope>NUCLEOTIDE SEQUENCE</scope>
    <source>
        <strain evidence="2">B1096_S55</strain>
    </source>
</reference>
<comment type="caution">
    <text evidence="2">The sequence shown here is derived from an EMBL/GenBank/DDBJ whole genome shotgun (WGS) entry which is preliminary data.</text>
</comment>
<dbReference type="AlphaFoldDB" id="A0A9Q4B2G2"/>
<protein>
    <submittedName>
        <fullName evidence="2">Uncharacterized protein</fullName>
    </submittedName>
</protein>
<organism evidence="2 3">
    <name type="scientific">Salipaludibacillus agaradhaerens</name>
    <name type="common">Bacillus agaradhaerens</name>
    <dbReference type="NCBI Taxonomy" id="76935"/>
    <lineage>
        <taxon>Bacteria</taxon>
        <taxon>Bacillati</taxon>
        <taxon>Bacillota</taxon>
        <taxon>Bacilli</taxon>
        <taxon>Bacillales</taxon>
        <taxon>Bacillaceae</taxon>
    </lineage>
</organism>
<name>A0A9Q4B2G2_SALAG</name>
<keyword evidence="1" id="KW-0175">Coiled coil</keyword>
<feature type="coiled-coil region" evidence="1">
    <location>
        <begin position="12"/>
        <end position="49"/>
    </location>
</feature>
<evidence type="ECO:0000313" key="2">
    <source>
        <dbReference type="EMBL" id="MCR6096905.1"/>
    </source>
</evidence>
<gene>
    <name evidence="2" type="ORF">HXA33_10085</name>
</gene>
<evidence type="ECO:0000256" key="1">
    <source>
        <dbReference type="SAM" id="Coils"/>
    </source>
</evidence>
<sequence>MYYNQSEAKQEYNNTLNKIATLAARFKELERENRELKDTLNEHTKLSITQAQRIETLENIIRRCGYDPRD</sequence>
<proteinExistence type="predicted"/>
<accession>A0A9Q4B2G2</accession>
<dbReference type="Proteomes" id="UP001057753">
    <property type="component" value="Unassembled WGS sequence"/>
</dbReference>
<evidence type="ECO:0000313" key="3">
    <source>
        <dbReference type="Proteomes" id="UP001057753"/>
    </source>
</evidence>